<dbReference type="AlphaFoldDB" id="A0A1G4IUF6"/>
<dbReference type="Pfam" id="PF08546">
    <property type="entry name" value="ApbA_C"/>
    <property type="match status" value="1"/>
</dbReference>
<organism evidence="3 4">
    <name type="scientific">Lachancea dasiensis</name>
    <dbReference type="NCBI Taxonomy" id="1072105"/>
    <lineage>
        <taxon>Eukaryota</taxon>
        <taxon>Fungi</taxon>
        <taxon>Dikarya</taxon>
        <taxon>Ascomycota</taxon>
        <taxon>Saccharomycotina</taxon>
        <taxon>Saccharomycetes</taxon>
        <taxon>Saccharomycetales</taxon>
        <taxon>Saccharomycetaceae</taxon>
        <taxon>Lachancea</taxon>
    </lineage>
</organism>
<dbReference type="Gene3D" id="1.10.1040.10">
    <property type="entry name" value="N-(1-d-carboxylethyl)-l-norvaline Dehydrogenase, domain 2"/>
    <property type="match status" value="1"/>
</dbReference>
<dbReference type="FunFam" id="1.10.1040.10:FF:000017">
    <property type="entry name" value="2-dehydropantoate 2-reductase"/>
    <property type="match status" value="1"/>
</dbReference>
<sequence>MVDTDVLLIGAGGVGTMVAFGMDYTKQSKLSIVVRKDFAKVKETGYDIHSVDYGTVKGWKPSHIYPTVEASVATGTVYDFVVITTKNLPDIVKVEELAAPAITPGHTCVVLIQNGFDLAKPFFDKFPNNVVLSGVTLIGSHNTHGTIHHTQTDKSFISYFENPNLPQEVQEASAKRFVSIYSNDKNSCTYASSAKEFRYKKLVYNATLNTVCALTGVDTGRLEQAGGLAALSIPAMREVIAIAQADGVTLPKDVINTTIHGDDGEWFEPSMLVDVKRGNPIELEVILGNLLKTAEKLEVETPILSVLYELLRVVQFRLKEKQGIITVPKERPIYDKVYE</sequence>
<dbReference type="InterPro" id="IPR013752">
    <property type="entry name" value="KPA_reductase"/>
</dbReference>
<dbReference type="InterPro" id="IPR036291">
    <property type="entry name" value="NAD(P)-bd_dom_sf"/>
</dbReference>
<reference evidence="4" key="1">
    <citation type="submission" date="2016-03" db="EMBL/GenBank/DDBJ databases">
        <authorList>
            <person name="Devillers H."/>
        </authorList>
    </citation>
    <scope>NUCLEOTIDE SEQUENCE [LARGE SCALE GENOMIC DNA]</scope>
</reference>
<dbReference type="OrthoDB" id="3609at2759"/>
<dbReference type="SUPFAM" id="SSF48179">
    <property type="entry name" value="6-phosphogluconate dehydrogenase C-terminal domain-like"/>
    <property type="match status" value="1"/>
</dbReference>
<dbReference type="PANTHER" id="PTHR21708">
    <property type="entry name" value="PROBABLE 2-DEHYDROPANTOATE 2-REDUCTASE"/>
    <property type="match status" value="1"/>
</dbReference>
<evidence type="ECO:0000259" key="1">
    <source>
        <dbReference type="Pfam" id="PF02558"/>
    </source>
</evidence>
<dbReference type="Proteomes" id="UP000190274">
    <property type="component" value="Chromosome B"/>
</dbReference>
<dbReference type="Gene3D" id="3.40.50.720">
    <property type="entry name" value="NAD(P)-binding Rossmann-like Domain"/>
    <property type="match status" value="1"/>
</dbReference>
<dbReference type="InterPro" id="IPR008927">
    <property type="entry name" value="6-PGluconate_DH-like_C_sf"/>
</dbReference>
<dbReference type="EMBL" id="LT598456">
    <property type="protein sequence ID" value="SCU80672.1"/>
    <property type="molecule type" value="Genomic_DNA"/>
</dbReference>
<name>A0A1G4IUF6_9SACH</name>
<dbReference type="InterPro" id="IPR051402">
    <property type="entry name" value="KPR-Related"/>
</dbReference>
<dbReference type="Pfam" id="PF02558">
    <property type="entry name" value="ApbA"/>
    <property type="match status" value="1"/>
</dbReference>
<evidence type="ECO:0000313" key="3">
    <source>
        <dbReference type="EMBL" id="SCU80672.1"/>
    </source>
</evidence>
<keyword evidence="4" id="KW-1185">Reference proteome</keyword>
<dbReference type="InterPro" id="IPR013332">
    <property type="entry name" value="KPR_N"/>
</dbReference>
<evidence type="ECO:0000313" key="4">
    <source>
        <dbReference type="Proteomes" id="UP000190274"/>
    </source>
</evidence>
<dbReference type="GO" id="GO:0005737">
    <property type="term" value="C:cytoplasm"/>
    <property type="evidence" value="ECO:0007669"/>
    <property type="project" value="TreeGrafter"/>
</dbReference>
<proteinExistence type="predicted"/>
<evidence type="ECO:0000259" key="2">
    <source>
        <dbReference type="Pfam" id="PF08546"/>
    </source>
</evidence>
<dbReference type="InterPro" id="IPR013328">
    <property type="entry name" value="6PGD_dom2"/>
</dbReference>
<gene>
    <name evidence="3" type="ORF">LADA_0B08900G</name>
</gene>
<feature type="domain" description="Ketopantoate reductase N-terminal" evidence="1">
    <location>
        <begin position="6"/>
        <end position="160"/>
    </location>
</feature>
<accession>A0A1G4IUF6</accession>
<feature type="domain" description="Ketopantoate reductase C-terminal" evidence="2">
    <location>
        <begin position="198"/>
        <end position="315"/>
    </location>
</feature>
<protein>
    <submittedName>
        <fullName evidence="3">LADA_0B08900g1_1</fullName>
    </submittedName>
</protein>
<dbReference type="PANTHER" id="PTHR21708:SF30">
    <property type="entry name" value="2-DEHYDROPANTOATE 2-REDUCTASE-RELATED"/>
    <property type="match status" value="1"/>
</dbReference>
<dbReference type="SUPFAM" id="SSF51735">
    <property type="entry name" value="NAD(P)-binding Rossmann-fold domains"/>
    <property type="match status" value="1"/>
</dbReference>